<keyword evidence="4" id="KW-0653">Protein transport</keyword>
<comment type="subcellular location">
    <subcellularLocation>
        <location evidence="1">Membrane</location>
    </subcellularLocation>
</comment>
<feature type="transmembrane region" description="Helical" evidence="9">
    <location>
        <begin position="85"/>
        <end position="106"/>
    </location>
</feature>
<evidence type="ECO:0000256" key="1">
    <source>
        <dbReference type="ARBA" id="ARBA00004370"/>
    </source>
</evidence>
<feature type="compositionally biased region" description="Low complexity" evidence="8">
    <location>
        <begin position="34"/>
        <end position="43"/>
    </location>
</feature>
<keyword evidence="7 9" id="KW-0472">Membrane</keyword>
<name>A0A940DGD9_9FIRM</name>
<dbReference type="Gene3D" id="1.20.5.1030">
    <property type="entry name" value="Preprotein translocase secy subunit"/>
    <property type="match status" value="1"/>
</dbReference>
<keyword evidence="6" id="KW-0811">Translocation</keyword>
<dbReference type="GO" id="GO:0006886">
    <property type="term" value="P:intracellular protein transport"/>
    <property type="evidence" value="ECO:0007669"/>
    <property type="project" value="InterPro"/>
</dbReference>
<dbReference type="Proteomes" id="UP000727857">
    <property type="component" value="Unassembled WGS sequence"/>
</dbReference>
<accession>A0A940DGD9</accession>
<evidence type="ECO:0000256" key="3">
    <source>
        <dbReference type="ARBA" id="ARBA00022692"/>
    </source>
</evidence>
<dbReference type="GO" id="GO:0008320">
    <property type="term" value="F:protein transmembrane transporter activity"/>
    <property type="evidence" value="ECO:0007669"/>
    <property type="project" value="InterPro"/>
</dbReference>
<organism evidence="10 11">
    <name type="scientific">Candidatus Stercoripulliclostridium pullicola</name>
    <dbReference type="NCBI Taxonomy" id="2840953"/>
    <lineage>
        <taxon>Bacteria</taxon>
        <taxon>Bacillati</taxon>
        <taxon>Bacillota</taxon>
        <taxon>Clostridia</taxon>
        <taxon>Eubacteriales</taxon>
        <taxon>Candidatus Stercoripulliclostridium</taxon>
    </lineage>
</organism>
<dbReference type="GO" id="GO:0016020">
    <property type="term" value="C:membrane"/>
    <property type="evidence" value="ECO:0007669"/>
    <property type="project" value="UniProtKB-SubCell"/>
</dbReference>
<dbReference type="Pfam" id="PF00584">
    <property type="entry name" value="SecE"/>
    <property type="match status" value="1"/>
</dbReference>
<evidence type="ECO:0000313" key="11">
    <source>
        <dbReference type="Proteomes" id="UP000727857"/>
    </source>
</evidence>
<evidence type="ECO:0000256" key="5">
    <source>
        <dbReference type="ARBA" id="ARBA00022989"/>
    </source>
</evidence>
<dbReference type="NCBIfam" id="TIGR00964">
    <property type="entry name" value="secE_bact"/>
    <property type="match status" value="1"/>
</dbReference>
<dbReference type="GO" id="GO:0006605">
    <property type="term" value="P:protein targeting"/>
    <property type="evidence" value="ECO:0007669"/>
    <property type="project" value="InterPro"/>
</dbReference>
<keyword evidence="2" id="KW-0813">Transport</keyword>
<feature type="region of interest" description="Disordered" evidence="8">
    <location>
        <begin position="1"/>
        <end position="51"/>
    </location>
</feature>
<feature type="compositionally biased region" description="Basic and acidic residues" evidence="8">
    <location>
        <begin position="1"/>
        <end position="10"/>
    </location>
</feature>
<evidence type="ECO:0000256" key="4">
    <source>
        <dbReference type="ARBA" id="ARBA00022927"/>
    </source>
</evidence>
<keyword evidence="3 9" id="KW-0812">Transmembrane</keyword>
<dbReference type="GO" id="GO:0009306">
    <property type="term" value="P:protein secretion"/>
    <property type="evidence" value="ECO:0007669"/>
    <property type="project" value="InterPro"/>
</dbReference>
<dbReference type="EMBL" id="JADINF010000031">
    <property type="protein sequence ID" value="MBO8423637.1"/>
    <property type="molecule type" value="Genomic_DNA"/>
</dbReference>
<keyword evidence="5 9" id="KW-1133">Transmembrane helix</keyword>
<evidence type="ECO:0000256" key="8">
    <source>
        <dbReference type="SAM" id="MobiDB-lite"/>
    </source>
</evidence>
<protein>
    <submittedName>
        <fullName evidence="10">Preprotein translocase subunit SecE</fullName>
    </submittedName>
</protein>
<sequence length="121" mass="13325">MAKKDVKLDMGVDESTVETQKNIEAQPAKKNKPAKSNSAKNSKTTGNNGQLNVFQRMAKGFREMISELKKVDWPSMKRTKNNPGVLANTGTVIFVVLFFLVIITAFDSGLLALLRLLVGIE</sequence>
<evidence type="ECO:0000256" key="2">
    <source>
        <dbReference type="ARBA" id="ARBA00022448"/>
    </source>
</evidence>
<evidence type="ECO:0000256" key="7">
    <source>
        <dbReference type="ARBA" id="ARBA00023136"/>
    </source>
</evidence>
<evidence type="ECO:0000256" key="6">
    <source>
        <dbReference type="ARBA" id="ARBA00023010"/>
    </source>
</evidence>
<evidence type="ECO:0000313" key="10">
    <source>
        <dbReference type="EMBL" id="MBO8423637.1"/>
    </source>
</evidence>
<evidence type="ECO:0000256" key="9">
    <source>
        <dbReference type="SAM" id="Phobius"/>
    </source>
</evidence>
<dbReference type="InterPro" id="IPR005807">
    <property type="entry name" value="SecE_bac"/>
</dbReference>
<dbReference type="AlphaFoldDB" id="A0A940DGD9"/>
<dbReference type="InterPro" id="IPR038379">
    <property type="entry name" value="SecE_sf"/>
</dbReference>
<reference evidence="10" key="1">
    <citation type="submission" date="2020-10" db="EMBL/GenBank/DDBJ databases">
        <authorList>
            <person name="Gilroy R."/>
        </authorList>
    </citation>
    <scope>NUCLEOTIDE SEQUENCE</scope>
    <source>
        <strain evidence="10">517</strain>
    </source>
</reference>
<proteinExistence type="predicted"/>
<comment type="caution">
    <text evidence="10">The sequence shown here is derived from an EMBL/GenBank/DDBJ whole genome shotgun (WGS) entry which is preliminary data.</text>
</comment>
<gene>
    <name evidence="10" type="primary">secE</name>
    <name evidence="10" type="ORF">IAB16_01245</name>
</gene>
<reference evidence="10" key="2">
    <citation type="journal article" date="2021" name="PeerJ">
        <title>Extensive microbial diversity within the chicken gut microbiome revealed by metagenomics and culture.</title>
        <authorList>
            <person name="Gilroy R."/>
            <person name="Ravi A."/>
            <person name="Getino M."/>
            <person name="Pursley I."/>
            <person name="Horton D.L."/>
            <person name="Alikhan N.F."/>
            <person name="Baker D."/>
            <person name="Gharbi K."/>
            <person name="Hall N."/>
            <person name="Watson M."/>
            <person name="Adriaenssens E.M."/>
            <person name="Foster-Nyarko E."/>
            <person name="Jarju S."/>
            <person name="Secka A."/>
            <person name="Antonio M."/>
            <person name="Oren A."/>
            <person name="Chaudhuri R.R."/>
            <person name="La Ragione R."/>
            <person name="Hildebrand F."/>
            <person name="Pallen M.J."/>
        </authorList>
    </citation>
    <scope>NUCLEOTIDE SEQUENCE</scope>
    <source>
        <strain evidence="10">517</strain>
    </source>
</reference>
<dbReference type="InterPro" id="IPR001901">
    <property type="entry name" value="Translocase_SecE/Sec61-g"/>
</dbReference>